<protein>
    <submittedName>
        <fullName evidence="2">PucR family transcriptional regulator</fullName>
    </submittedName>
</protein>
<organism evidence="2 3">
    <name type="scientific">Nocardia terrae</name>
    <dbReference type="NCBI Taxonomy" id="2675851"/>
    <lineage>
        <taxon>Bacteria</taxon>
        <taxon>Bacillati</taxon>
        <taxon>Actinomycetota</taxon>
        <taxon>Actinomycetes</taxon>
        <taxon>Mycobacteriales</taxon>
        <taxon>Nocardiaceae</taxon>
        <taxon>Nocardia</taxon>
    </lineage>
</organism>
<comment type="caution">
    <text evidence="2">The sequence shown here is derived from an EMBL/GenBank/DDBJ whole genome shotgun (WGS) entry which is preliminary data.</text>
</comment>
<dbReference type="InterPro" id="IPR025736">
    <property type="entry name" value="PucR_C-HTH_dom"/>
</dbReference>
<sequence length="418" mass="44621">MRLAELGGDSGAVLRVVAYFDEFAANADTVIRAVALFAECVVGASWPSGVVIRYDGAGRLLPATVTPVDAVGVEPAVWLEWPAAGGAGMPGAVHPLGGVVLDRLRHCLRVVEARHAARSLRMDDPALLEVVLSEKERVRAMRLLGLDPGRATRVLAVAGPGAGEAVRIIGEYVPIARQAVIGAATAVLVQDFGASVVDRGLSDRLNSAVVRAFPASQVGAGGPWIGMGERGAAVSAAVSWGQARRALRFASSTWHGRRVIAFERLGSLELLADMPVQRLLGNADVVRVNEFAASEAGALAVDTVEAFCMFGTLRRTANELHVHHSTVAARIAQVEAVMGWDMGEALDRFMATLVLTVRRIALSSADYLIEFRQLLLWPVNDDGLIEGEDSYHSGPVTIRTLSREELPREYVELVYPAV</sequence>
<reference evidence="2 3" key="1">
    <citation type="submission" date="2019-12" db="EMBL/GenBank/DDBJ databases">
        <title>Nocardia sp. nov. ET3-3 isolated from soil.</title>
        <authorList>
            <person name="Kanchanasin P."/>
            <person name="Tanasupawat S."/>
            <person name="Yuki M."/>
            <person name="Kudo T."/>
        </authorList>
    </citation>
    <scope>NUCLEOTIDE SEQUENCE [LARGE SCALE GENOMIC DNA]</scope>
    <source>
        <strain evidence="2 3">ET3-3</strain>
    </source>
</reference>
<feature type="domain" description="PucR C-terminal helix-turn-helix" evidence="1">
    <location>
        <begin position="301"/>
        <end position="355"/>
    </location>
</feature>
<keyword evidence="3" id="KW-1185">Reference proteome</keyword>
<dbReference type="InterPro" id="IPR051448">
    <property type="entry name" value="CdaR-like_regulators"/>
</dbReference>
<accession>A0A7K1URF7</accession>
<dbReference type="Pfam" id="PF13556">
    <property type="entry name" value="HTH_30"/>
    <property type="match status" value="1"/>
</dbReference>
<name>A0A7K1URF7_9NOCA</name>
<dbReference type="PANTHER" id="PTHR33744:SF7">
    <property type="entry name" value="PUCR FAMILY TRANSCRIPTIONAL REGULATOR"/>
    <property type="match status" value="1"/>
</dbReference>
<evidence type="ECO:0000259" key="1">
    <source>
        <dbReference type="Pfam" id="PF13556"/>
    </source>
</evidence>
<dbReference type="Gene3D" id="1.10.10.2840">
    <property type="entry name" value="PucR C-terminal helix-turn-helix domain"/>
    <property type="match status" value="1"/>
</dbReference>
<dbReference type="RefSeq" id="WP_157387118.1">
    <property type="nucleotide sequence ID" value="NZ_WRPP01000001.1"/>
</dbReference>
<dbReference type="AlphaFoldDB" id="A0A7K1URF7"/>
<dbReference type="Proteomes" id="UP000466794">
    <property type="component" value="Unassembled WGS sequence"/>
</dbReference>
<dbReference type="InterPro" id="IPR042070">
    <property type="entry name" value="PucR_C-HTH_sf"/>
</dbReference>
<dbReference type="EMBL" id="WRPP01000001">
    <property type="protein sequence ID" value="MVU76930.1"/>
    <property type="molecule type" value="Genomic_DNA"/>
</dbReference>
<dbReference type="PANTHER" id="PTHR33744">
    <property type="entry name" value="CARBOHYDRATE DIACID REGULATOR"/>
    <property type="match status" value="1"/>
</dbReference>
<evidence type="ECO:0000313" key="3">
    <source>
        <dbReference type="Proteomes" id="UP000466794"/>
    </source>
</evidence>
<evidence type="ECO:0000313" key="2">
    <source>
        <dbReference type="EMBL" id="MVU76930.1"/>
    </source>
</evidence>
<gene>
    <name evidence="2" type="ORF">GPX89_06685</name>
</gene>
<proteinExistence type="predicted"/>